<evidence type="ECO:0000313" key="2">
    <source>
        <dbReference type="EMBL" id="ELU02227.1"/>
    </source>
</evidence>
<dbReference type="EMBL" id="AMQN01001633">
    <property type="status" value="NOT_ANNOTATED_CDS"/>
    <property type="molecule type" value="Genomic_DNA"/>
</dbReference>
<keyword evidence="4" id="KW-1185">Reference proteome</keyword>
<evidence type="ECO:0000313" key="4">
    <source>
        <dbReference type="Proteomes" id="UP000014760"/>
    </source>
</evidence>
<organism evidence="2">
    <name type="scientific">Capitella teleta</name>
    <name type="common">Polychaete worm</name>
    <dbReference type="NCBI Taxonomy" id="283909"/>
    <lineage>
        <taxon>Eukaryota</taxon>
        <taxon>Metazoa</taxon>
        <taxon>Spiralia</taxon>
        <taxon>Lophotrochozoa</taxon>
        <taxon>Annelida</taxon>
        <taxon>Polychaeta</taxon>
        <taxon>Sedentaria</taxon>
        <taxon>Scolecida</taxon>
        <taxon>Capitellidae</taxon>
        <taxon>Capitella</taxon>
    </lineage>
</organism>
<feature type="compositionally biased region" description="Acidic residues" evidence="1">
    <location>
        <begin position="65"/>
        <end position="74"/>
    </location>
</feature>
<name>R7UG13_CAPTE</name>
<dbReference type="OrthoDB" id="354351at2759"/>
<feature type="compositionally biased region" description="Basic and acidic residues" evidence="1">
    <location>
        <begin position="149"/>
        <end position="177"/>
    </location>
</feature>
<dbReference type="GO" id="GO:0008289">
    <property type="term" value="F:lipid binding"/>
    <property type="evidence" value="ECO:0007669"/>
    <property type="project" value="UniProtKB-KW"/>
</dbReference>
<dbReference type="OMA" id="HREPCAN"/>
<dbReference type="EMBL" id="KB304239">
    <property type="protein sequence ID" value="ELU02227.1"/>
    <property type="molecule type" value="Genomic_DNA"/>
</dbReference>
<dbReference type="HOGENOM" id="CLU_977424_0_0_1"/>
<feature type="compositionally biased region" description="Basic and acidic residues" evidence="1">
    <location>
        <begin position="108"/>
        <end position="142"/>
    </location>
</feature>
<feature type="compositionally biased region" description="Basic and acidic residues" evidence="1">
    <location>
        <begin position="78"/>
        <end position="87"/>
    </location>
</feature>
<evidence type="ECO:0000256" key="1">
    <source>
        <dbReference type="SAM" id="MobiDB-lite"/>
    </source>
</evidence>
<dbReference type="Proteomes" id="UP000014760">
    <property type="component" value="Unassembled WGS sequence"/>
</dbReference>
<evidence type="ECO:0000313" key="3">
    <source>
        <dbReference type="EnsemblMetazoa" id="CapteP213763"/>
    </source>
</evidence>
<dbReference type="SUPFAM" id="SSF50814">
    <property type="entry name" value="Lipocalins"/>
    <property type="match status" value="1"/>
</dbReference>
<reference evidence="3" key="3">
    <citation type="submission" date="2015-06" db="UniProtKB">
        <authorList>
            <consortium name="EnsemblMetazoa"/>
        </authorList>
    </citation>
    <scope>IDENTIFICATION</scope>
</reference>
<dbReference type="AlphaFoldDB" id="R7UG13"/>
<reference evidence="4" key="1">
    <citation type="submission" date="2012-12" db="EMBL/GenBank/DDBJ databases">
        <authorList>
            <person name="Hellsten U."/>
            <person name="Grimwood J."/>
            <person name="Chapman J.A."/>
            <person name="Shapiro H."/>
            <person name="Aerts A."/>
            <person name="Otillar R.P."/>
            <person name="Terry A.Y."/>
            <person name="Boore J.L."/>
            <person name="Simakov O."/>
            <person name="Marletaz F."/>
            <person name="Cho S.-J."/>
            <person name="Edsinger-Gonzales E."/>
            <person name="Havlak P."/>
            <person name="Kuo D.-H."/>
            <person name="Larsson T."/>
            <person name="Lv J."/>
            <person name="Arendt D."/>
            <person name="Savage R."/>
            <person name="Osoegawa K."/>
            <person name="de Jong P."/>
            <person name="Lindberg D.R."/>
            <person name="Seaver E.C."/>
            <person name="Weisblat D.A."/>
            <person name="Putnam N.H."/>
            <person name="Grigoriev I.V."/>
            <person name="Rokhsar D.S."/>
        </authorList>
    </citation>
    <scope>NUCLEOTIDE SEQUENCE</scope>
    <source>
        <strain evidence="4">I ESC-2004</strain>
    </source>
</reference>
<dbReference type="EMBL" id="AMQN01001634">
    <property type="status" value="NOT_ANNOTATED_CDS"/>
    <property type="molecule type" value="Genomic_DNA"/>
</dbReference>
<feature type="region of interest" description="Disordered" evidence="1">
    <location>
        <begin position="1"/>
        <end position="186"/>
    </location>
</feature>
<dbReference type="InterPro" id="IPR012674">
    <property type="entry name" value="Calycin"/>
</dbReference>
<protein>
    <submittedName>
        <fullName evidence="2 3">Uncharacterized protein</fullName>
    </submittedName>
</protein>
<reference evidence="2 4" key="2">
    <citation type="journal article" date="2013" name="Nature">
        <title>Insights into bilaterian evolution from three spiralian genomes.</title>
        <authorList>
            <person name="Simakov O."/>
            <person name="Marletaz F."/>
            <person name="Cho S.J."/>
            <person name="Edsinger-Gonzales E."/>
            <person name="Havlak P."/>
            <person name="Hellsten U."/>
            <person name="Kuo D.H."/>
            <person name="Larsson T."/>
            <person name="Lv J."/>
            <person name="Arendt D."/>
            <person name="Savage R."/>
            <person name="Osoegawa K."/>
            <person name="de Jong P."/>
            <person name="Grimwood J."/>
            <person name="Chapman J.A."/>
            <person name="Shapiro H."/>
            <person name="Aerts A."/>
            <person name="Otillar R.P."/>
            <person name="Terry A.Y."/>
            <person name="Boore J.L."/>
            <person name="Grigoriev I.V."/>
            <person name="Lindberg D.R."/>
            <person name="Seaver E.C."/>
            <person name="Weisblat D.A."/>
            <person name="Putnam N.H."/>
            <person name="Rokhsar D.S."/>
        </authorList>
    </citation>
    <scope>NUCLEOTIDE SEQUENCE</scope>
    <source>
        <strain evidence="2 4">I ESC-2004</strain>
    </source>
</reference>
<dbReference type="Gene3D" id="2.40.128.20">
    <property type="match status" value="1"/>
</dbReference>
<gene>
    <name evidence="2" type="ORF">CAPTEDRAFT_213763</name>
</gene>
<proteinExistence type="predicted"/>
<sequence>MADESGVANVQESKPVTMDTEPPVAKDTVETTEQPPNGDADSKVDNSADEGCEKSGDVEEPVAAADDDDDEEGQSPETKGDEEKEVNGQEEGPSTDQKSVESEEQEESVEKKTETAKEEEEAVAKEEGEESKVTEEEKKVEEKDEEEVAEKKPEEAAAEEKEAPKTIEKVEDVKVEETEKEEETGPFNGIFLHTESENLEPFLVAVGRAYNKGILAILLLEALKSKTHVTISSRIEDGKLIQYYEPQEGSKIQPLQITREIDGDILIQTMEVGNVKCTRKFKRKT</sequence>
<feature type="compositionally biased region" description="Basic and acidic residues" evidence="1">
    <location>
        <begin position="40"/>
        <end position="57"/>
    </location>
</feature>
<dbReference type="EnsemblMetazoa" id="CapteT213763">
    <property type="protein sequence ID" value="CapteP213763"/>
    <property type="gene ID" value="CapteG213763"/>
</dbReference>
<accession>R7UG13</accession>